<accession>A0ABQ2IRQ5</accession>
<gene>
    <name evidence="1" type="ORF">GCM10011609_84550</name>
</gene>
<name>A0ABQ2IRQ5_9PSEU</name>
<dbReference type="SUPFAM" id="SSF51338">
    <property type="entry name" value="Composite domain of metallo-dependent hydrolases"/>
    <property type="match status" value="1"/>
</dbReference>
<dbReference type="Gene3D" id="3.20.20.140">
    <property type="entry name" value="Metal-dependent hydrolases"/>
    <property type="match status" value="1"/>
</dbReference>
<dbReference type="Gene3D" id="2.30.40.10">
    <property type="entry name" value="Urease, subunit C, domain 1"/>
    <property type="match status" value="1"/>
</dbReference>
<evidence type="ECO:0008006" key="3">
    <source>
        <dbReference type="Google" id="ProtNLM"/>
    </source>
</evidence>
<protein>
    <recommendedName>
        <fullName evidence="3">Amidohydrolase family protein</fullName>
    </recommendedName>
</protein>
<comment type="caution">
    <text evidence="1">The sequence shown here is derived from an EMBL/GenBank/DDBJ whole genome shotgun (WGS) entry which is preliminary data.</text>
</comment>
<reference evidence="2" key="1">
    <citation type="journal article" date="2019" name="Int. J. Syst. Evol. Microbiol.">
        <title>The Global Catalogue of Microorganisms (GCM) 10K type strain sequencing project: providing services to taxonomists for standard genome sequencing and annotation.</title>
        <authorList>
            <consortium name="The Broad Institute Genomics Platform"/>
            <consortium name="The Broad Institute Genome Sequencing Center for Infectious Disease"/>
            <person name="Wu L."/>
            <person name="Ma J."/>
        </authorList>
    </citation>
    <scope>NUCLEOTIDE SEQUENCE [LARGE SCALE GENOMIC DNA]</scope>
    <source>
        <strain evidence="2">CGMCC 4.7319</strain>
    </source>
</reference>
<dbReference type="InterPro" id="IPR011059">
    <property type="entry name" value="Metal-dep_hydrolase_composite"/>
</dbReference>
<organism evidence="1 2">
    <name type="scientific">Lentzea pudingi</name>
    <dbReference type="NCBI Taxonomy" id="1789439"/>
    <lineage>
        <taxon>Bacteria</taxon>
        <taxon>Bacillati</taxon>
        <taxon>Actinomycetota</taxon>
        <taxon>Actinomycetes</taxon>
        <taxon>Pseudonocardiales</taxon>
        <taxon>Pseudonocardiaceae</taxon>
        <taxon>Lentzea</taxon>
    </lineage>
</organism>
<evidence type="ECO:0000313" key="1">
    <source>
        <dbReference type="EMBL" id="GGN28423.1"/>
    </source>
</evidence>
<dbReference type="EMBL" id="BMNC01000027">
    <property type="protein sequence ID" value="GGN28423.1"/>
    <property type="molecule type" value="Genomic_DNA"/>
</dbReference>
<keyword evidence="2" id="KW-1185">Reference proteome</keyword>
<sequence length="91" mass="10052">MLITDGVITEAAEQIDAPDAEVIDATGRIVLPDFVDTHRHIWQTQFCGLGVDWTFDDYMTMIASAARVERCRAIWPQSGQLAYSANPLGPT</sequence>
<proteinExistence type="predicted"/>
<dbReference type="RefSeq" id="WP_189160507.1">
    <property type="nucleotide sequence ID" value="NZ_BMNC01000027.1"/>
</dbReference>
<evidence type="ECO:0000313" key="2">
    <source>
        <dbReference type="Proteomes" id="UP000597656"/>
    </source>
</evidence>
<dbReference type="Proteomes" id="UP000597656">
    <property type="component" value="Unassembled WGS sequence"/>
</dbReference>